<organism evidence="1 2">
    <name type="scientific">Xyrichtys novacula</name>
    <name type="common">Pearly razorfish</name>
    <name type="synonym">Hemipteronotus novacula</name>
    <dbReference type="NCBI Taxonomy" id="13765"/>
    <lineage>
        <taxon>Eukaryota</taxon>
        <taxon>Metazoa</taxon>
        <taxon>Chordata</taxon>
        <taxon>Craniata</taxon>
        <taxon>Vertebrata</taxon>
        <taxon>Euteleostomi</taxon>
        <taxon>Actinopterygii</taxon>
        <taxon>Neopterygii</taxon>
        <taxon>Teleostei</taxon>
        <taxon>Neoteleostei</taxon>
        <taxon>Acanthomorphata</taxon>
        <taxon>Eupercaria</taxon>
        <taxon>Labriformes</taxon>
        <taxon>Labridae</taxon>
        <taxon>Xyrichtys</taxon>
    </lineage>
</organism>
<evidence type="ECO:0000313" key="1">
    <source>
        <dbReference type="EMBL" id="CAJ1074194.1"/>
    </source>
</evidence>
<sequence>MHYQLLKPLFLFQMITCLSLALWFQTLHDDLLSGNIRSGRMFLWRKPATSLRLTQHLKIRTLCWSEQRIFELLRLIEEATTISDNIKRGEIHLLDFVFDVMLPELLFKVLQEHGITQLRAEQMMTCGSLF</sequence>
<gene>
    <name evidence="1" type="ORF">XNOV1_A003557</name>
</gene>
<keyword evidence="2" id="KW-1185">Reference proteome</keyword>
<reference evidence="1" key="1">
    <citation type="submission" date="2023-08" db="EMBL/GenBank/DDBJ databases">
        <authorList>
            <person name="Alioto T."/>
            <person name="Alioto T."/>
            <person name="Gomez Garrido J."/>
        </authorList>
    </citation>
    <scope>NUCLEOTIDE SEQUENCE</scope>
</reference>
<accession>A0AAV1GM74</accession>
<proteinExistence type="predicted"/>
<evidence type="ECO:0000313" key="2">
    <source>
        <dbReference type="Proteomes" id="UP001178508"/>
    </source>
</evidence>
<name>A0AAV1GM74_XYRNO</name>
<dbReference type="AlphaFoldDB" id="A0AAV1GM74"/>
<dbReference type="Proteomes" id="UP001178508">
    <property type="component" value="Chromosome 15"/>
</dbReference>
<dbReference type="EMBL" id="OY660878">
    <property type="protein sequence ID" value="CAJ1074194.1"/>
    <property type="molecule type" value="Genomic_DNA"/>
</dbReference>
<protein>
    <submittedName>
        <fullName evidence="1">Uncharacterized protein LOC126401090</fullName>
    </submittedName>
</protein>